<accession>A0AAN9LY49</accession>
<proteinExistence type="predicted"/>
<organism evidence="1 2">
    <name type="scientific">Canavalia gladiata</name>
    <name type="common">Sword bean</name>
    <name type="synonym">Dolichos gladiatus</name>
    <dbReference type="NCBI Taxonomy" id="3824"/>
    <lineage>
        <taxon>Eukaryota</taxon>
        <taxon>Viridiplantae</taxon>
        <taxon>Streptophyta</taxon>
        <taxon>Embryophyta</taxon>
        <taxon>Tracheophyta</taxon>
        <taxon>Spermatophyta</taxon>
        <taxon>Magnoliopsida</taxon>
        <taxon>eudicotyledons</taxon>
        <taxon>Gunneridae</taxon>
        <taxon>Pentapetalae</taxon>
        <taxon>rosids</taxon>
        <taxon>fabids</taxon>
        <taxon>Fabales</taxon>
        <taxon>Fabaceae</taxon>
        <taxon>Papilionoideae</taxon>
        <taxon>50 kb inversion clade</taxon>
        <taxon>NPAAA clade</taxon>
        <taxon>indigoferoid/millettioid clade</taxon>
        <taxon>Phaseoleae</taxon>
        <taxon>Canavalia</taxon>
    </lineage>
</organism>
<dbReference type="Proteomes" id="UP001367508">
    <property type="component" value="Unassembled WGS sequence"/>
</dbReference>
<gene>
    <name evidence="1" type="ORF">VNO77_13580</name>
</gene>
<name>A0AAN9LY49_CANGL</name>
<dbReference type="AlphaFoldDB" id="A0AAN9LY49"/>
<evidence type="ECO:0000313" key="1">
    <source>
        <dbReference type="EMBL" id="KAK7344219.1"/>
    </source>
</evidence>
<sequence>MVGNLVRTNNSPVSSHKNMVYFLNKKKLIYIFRWRSWIEYSGVPPHPILNVNKSFFEILFLLARPFYRFRLEAELKLVHY</sequence>
<evidence type="ECO:0000313" key="2">
    <source>
        <dbReference type="Proteomes" id="UP001367508"/>
    </source>
</evidence>
<dbReference type="EMBL" id="JAYMYQ010000003">
    <property type="protein sequence ID" value="KAK7344219.1"/>
    <property type="molecule type" value="Genomic_DNA"/>
</dbReference>
<protein>
    <submittedName>
        <fullName evidence="1">Uncharacterized protein</fullName>
    </submittedName>
</protein>
<comment type="caution">
    <text evidence="1">The sequence shown here is derived from an EMBL/GenBank/DDBJ whole genome shotgun (WGS) entry which is preliminary data.</text>
</comment>
<keyword evidence="2" id="KW-1185">Reference proteome</keyword>
<reference evidence="1 2" key="1">
    <citation type="submission" date="2024-01" db="EMBL/GenBank/DDBJ databases">
        <title>The genomes of 5 underutilized Papilionoideae crops provide insights into root nodulation and disease resistanc.</title>
        <authorList>
            <person name="Jiang F."/>
        </authorList>
    </citation>
    <scope>NUCLEOTIDE SEQUENCE [LARGE SCALE GENOMIC DNA]</scope>
    <source>
        <strain evidence="1">LVBAO_FW01</strain>
        <tissue evidence="1">Leaves</tissue>
    </source>
</reference>